<proteinExistence type="predicted"/>
<dbReference type="InterPro" id="IPR057373">
    <property type="entry name" value="ZNFX1"/>
</dbReference>
<gene>
    <name evidence="5" type="primary">ZNFX1_1</name>
    <name evidence="5" type="ORF">Bhyg_13203</name>
</gene>
<dbReference type="InterPro" id="IPR045055">
    <property type="entry name" value="DNA2/NAM7-like"/>
</dbReference>
<evidence type="ECO:0000313" key="5">
    <source>
        <dbReference type="EMBL" id="KAJ6634627.1"/>
    </source>
</evidence>
<evidence type="ECO:0000256" key="1">
    <source>
        <dbReference type="SAM" id="Coils"/>
    </source>
</evidence>
<keyword evidence="6" id="KW-1185">Reference proteome</keyword>
<dbReference type="Pfam" id="PF25396">
    <property type="entry name" value="ZNFX1"/>
    <property type="match status" value="1"/>
</dbReference>
<dbReference type="PANTHER" id="PTHR10887">
    <property type="entry name" value="DNA2/NAM7 HELICASE FAMILY"/>
    <property type="match status" value="1"/>
</dbReference>
<feature type="region of interest" description="Disordered" evidence="2">
    <location>
        <begin position="735"/>
        <end position="754"/>
    </location>
</feature>
<dbReference type="InterPro" id="IPR027417">
    <property type="entry name" value="P-loop_NTPase"/>
</dbReference>
<feature type="non-terminal residue" evidence="5">
    <location>
        <position position="893"/>
    </location>
</feature>
<dbReference type="AlphaFoldDB" id="A0A9Q0MQV3"/>
<feature type="compositionally biased region" description="Acidic residues" evidence="2">
    <location>
        <begin position="742"/>
        <end position="752"/>
    </location>
</feature>
<feature type="coiled-coil region" evidence="1">
    <location>
        <begin position="215"/>
        <end position="242"/>
    </location>
</feature>
<dbReference type="Gene3D" id="3.40.50.300">
    <property type="entry name" value="P-loop containing nucleotide triphosphate hydrolases"/>
    <property type="match status" value="1"/>
</dbReference>
<protein>
    <submittedName>
        <fullName evidence="5">NFX1-type zinc finger-containing protein 1</fullName>
    </submittedName>
</protein>
<dbReference type="OrthoDB" id="2423195at2759"/>
<evidence type="ECO:0000313" key="6">
    <source>
        <dbReference type="Proteomes" id="UP001151699"/>
    </source>
</evidence>
<keyword evidence="1" id="KW-0175">Coiled coil</keyword>
<feature type="region of interest" description="Disordered" evidence="2">
    <location>
        <begin position="1"/>
        <end position="44"/>
    </location>
</feature>
<name>A0A9Q0MQV3_9DIPT</name>
<dbReference type="GO" id="GO:0031048">
    <property type="term" value="P:regulatory ncRNA-mediated heterochromatin formation"/>
    <property type="evidence" value="ECO:0007669"/>
    <property type="project" value="TreeGrafter"/>
</dbReference>
<dbReference type="Pfam" id="PF13086">
    <property type="entry name" value="AAA_11"/>
    <property type="match status" value="1"/>
</dbReference>
<feature type="compositionally biased region" description="Basic and acidic residues" evidence="2">
    <location>
        <begin position="20"/>
        <end position="35"/>
    </location>
</feature>
<dbReference type="SUPFAM" id="SSF52540">
    <property type="entry name" value="P-loop containing nucleoside triphosphate hydrolases"/>
    <property type="match status" value="1"/>
</dbReference>
<comment type="caution">
    <text evidence="5">The sequence shown here is derived from an EMBL/GenBank/DDBJ whole genome shotgun (WGS) entry which is preliminary data.</text>
</comment>
<dbReference type="PANTHER" id="PTHR10887:SF341">
    <property type="entry name" value="NFX1-TYPE ZINC FINGER-CONTAINING PROTEIN 1"/>
    <property type="match status" value="1"/>
</dbReference>
<evidence type="ECO:0000259" key="3">
    <source>
        <dbReference type="Pfam" id="PF13086"/>
    </source>
</evidence>
<dbReference type="Proteomes" id="UP001151699">
    <property type="component" value="Chromosome C"/>
</dbReference>
<dbReference type="InterPro" id="IPR041677">
    <property type="entry name" value="DNA2/NAM7_AAA_11"/>
</dbReference>
<feature type="domain" description="DNA2/NAM7 helicase helicase" evidence="3">
    <location>
        <begin position="511"/>
        <end position="691"/>
    </location>
</feature>
<sequence length="893" mass="103177">MENRNKKPWRPNGQKRQNNFRKEDNNNSNKKDKNSKAFPGGQQNQNVKKVNVSCEAKHPIGYKTLESVLEIKDDCELISKLSSKMNGFLISLDQQTIRPDFMCLVLAALAKVSECSSEKNTINLLVHFFMKIIPKLSSASQFHRTLKLWIVELSNNLAPHSKYRHKHVMAVQNLLIFLRRLQLTLYQKSFDAVRDLIQPITAQIEYINRKGNALNDSIVDKLNELNSAVENFQQMKEETEKDEVLLEPPEDFRKIGIYPDTFDILSNHDPFIRKNVVDGKYVGGIDHYLDVQFRLLREDFVRALRLGINEYRRIRNKPEEMAKVKFRINDLNIYKNVQIFKSKLVHNDQLHFCKFDCTPFRNIRWQYNKRMMSGSLVCLSPDDFETFFFATVAGQRDPDKLAKGEFQIKLEMESATIPEITPLITFVMVESQVYFEAYRHNLKVLQEFGKNNFPLEKYIVDVDKNISPPSYLTNETVYVISNGLPDNDPDAKMSAVDVLSNRQWPPREDFKLDESQYEAFRAALTKQMVTIQGPPGTGKTYIGLRIVEVLLANTSQWPILIICYTNHALDQFLEGILKFCDGNELVRIGGKSQCEALEKHNLSHIKSNMKLKREVPEYIHKGRFESNNRLKAIQSSISLLEKDIEILTDTVLGDELSKVIMNLNRRHFEQLVTLANGRGLNEGILNWLGYVVKTVADDQENGENNSDEHIADELIQEIDEDIEMDEEDVRALEDERLIDGSSSEDESDDDLPDFLSRDGPINLNNVVLVDNEDADGFRLVVNNRKSLKQKIKHEIKKSETMPKDQAAAIANINTLLPNNRWNLYRLWIKLYVQEFESKIKVHRDEYRIECLRFNSLRNQEDIEIVKKAKIIGMTTTGAAKYRHIIDGTKPKIA</sequence>
<feature type="domain" description="ZNFX1" evidence="4">
    <location>
        <begin position="327"/>
        <end position="432"/>
    </location>
</feature>
<reference evidence="5" key="1">
    <citation type="submission" date="2022-07" db="EMBL/GenBank/DDBJ databases">
        <authorList>
            <person name="Trinca V."/>
            <person name="Uliana J.V.C."/>
            <person name="Torres T.T."/>
            <person name="Ward R.J."/>
            <person name="Monesi N."/>
        </authorList>
    </citation>
    <scope>NUCLEOTIDE SEQUENCE</scope>
    <source>
        <strain evidence="5">HSMRA1968</strain>
        <tissue evidence="5">Whole embryos</tissue>
    </source>
</reference>
<dbReference type="EMBL" id="WJQU01000004">
    <property type="protein sequence ID" value="KAJ6634627.1"/>
    <property type="molecule type" value="Genomic_DNA"/>
</dbReference>
<evidence type="ECO:0000256" key="2">
    <source>
        <dbReference type="SAM" id="MobiDB-lite"/>
    </source>
</evidence>
<accession>A0A9Q0MQV3</accession>
<dbReference type="GO" id="GO:0031380">
    <property type="term" value="C:nuclear RNA-directed RNA polymerase complex"/>
    <property type="evidence" value="ECO:0007669"/>
    <property type="project" value="TreeGrafter"/>
</dbReference>
<evidence type="ECO:0000259" key="4">
    <source>
        <dbReference type="Pfam" id="PF25396"/>
    </source>
</evidence>
<dbReference type="GO" id="GO:0004386">
    <property type="term" value="F:helicase activity"/>
    <property type="evidence" value="ECO:0007669"/>
    <property type="project" value="InterPro"/>
</dbReference>
<organism evidence="5 6">
    <name type="scientific">Pseudolycoriella hygida</name>
    <dbReference type="NCBI Taxonomy" id="35572"/>
    <lineage>
        <taxon>Eukaryota</taxon>
        <taxon>Metazoa</taxon>
        <taxon>Ecdysozoa</taxon>
        <taxon>Arthropoda</taxon>
        <taxon>Hexapoda</taxon>
        <taxon>Insecta</taxon>
        <taxon>Pterygota</taxon>
        <taxon>Neoptera</taxon>
        <taxon>Endopterygota</taxon>
        <taxon>Diptera</taxon>
        <taxon>Nematocera</taxon>
        <taxon>Sciaroidea</taxon>
        <taxon>Sciaridae</taxon>
        <taxon>Pseudolycoriella</taxon>
    </lineage>
</organism>